<dbReference type="GO" id="GO:0045893">
    <property type="term" value="P:positive regulation of DNA-templated transcription"/>
    <property type="evidence" value="ECO:0007669"/>
    <property type="project" value="TreeGrafter"/>
</dbReference>
<dbReference type="OrthoDB" id="17644at2759"/>
<protein>
    <recommendedName>
        <fullName evidence="9">Nuclear pore complex protein Nup75</fullName>
    </recommendedName>
    <alternativeName>
        <fullName evidence="9">Nucleoporin Nup85</fullName>
    </alternativeName>
</protein>
<name>A0A6J2UJ64_DROLE</name>
<evidence type="ECO:0000256" key="7">
    <source>
        <dbReference type="ARBA" id="ARBA00023132"/>
    </source>
</evidence>
<keyword evidence="7 9" id="KW-0906">Nuclear pore complex</keyword>
<keyword evidence="5 9" id="KW-0653">Protein transport</keyword>
<evidence type="ECO:0000256" key="1">
    <source>
        <dbReference type="ARBA" id="ARBA00004567"/>
    </source>
</evidence>
<evidence type="ECO:0000256" key="2">
    <source>
        <dbReference type="ARBA" id="ARBA00005573"/>
    </source>
</evidence>
<evidence type="ECO:0000256" key="9">
    <source>
        <dbReference type="RuleBase" id="RU365073"/>
    </source>
</evidence>
<evidence type="ECO:0000256" key="4">
    <source>
        <dbReference type="ARBA" id="ARBA00022816"/>
    </source>
</evidence>
<keyword evidence="4 9" id="KW-0509">mRNA transport</keyword>
<evidence type="ECO:0000313" key="11">
    <source>
        <dbReference type="RefSeq" id="XP_030388230.1"/>
    </source>
</evidence>
<keyword evidence="10" id="KW-1185">Reference proteome</keyword>
<accession>A0A6J2UJ64</accession>
<comment type="subunit">
    <text evidence="9">Component of the nuclear pore complex (NPC).</text>
</comment>
<dbReference type="Proteomes" id="UP000504634">
    <property type="component" value="Unplaced"/>
</dbReference>
<keyword evidence="3 9" id="KW-0813">Transport</keyword>
<keyword evidence="6 9" id="KW-0811">Translocation</keyword>
<dbReference type="GO" id="GO:0017056">
    <property type="term" value="F:structural constituent of nuclear pore"/>
    <property type="evidence" value="ECO:0007669"/>
    <property type="project" value="TreeGrafter"/>
</dbReference>
<dbReference type="GeneID" id="115634554"/>
<dbReference type="InterPro" id="IPR011502">
    <property type="entry name" value="Nucleoporin_Nup85"/>
</dbReference>
<comment type="similarity">
    <text evidence="2 9">Belongs to the nucleoporin Nup85 family.</text>
</comment>
<organism evidence="10 11">
    <name type="scientific">Drosophila lebanonensis</name>
    <name type="common">Fruit fly</name>
    <name type="synonym">Scaptodrosophila lebanonensis</name>
    <dbReference type="NCBI Taxonomy" id="7225"/>
    <lineage>
        <taxon>Eukaryota</taxon>
        <taxon>Metazoa</taxon>
        <taxon>Ecdysozoa</taxon>
        <taxon>Arthropoda</taxon>
        <taxon>Hexapoda</taxon>
        <taxon>Insecta</taxon>
        <taxon>Pterygota</taxon>
        <taxon>Neoptera</taxon>
        <taxon>Endopterygota</taxon>
        <taxon>Diptera</taxon>
        <taxon>Brachycera</taxon>
        <taxon>Muscomorpha</taxon>
        <taxon>Ephydroidea</taxon>
        <taxon>Drosophilidae</taxon>
        <taxon>Scaptodrosophila</taxon>
    </lineage>
</organism>
<comment type="subcellular location">
    <subcellularLocation>
        <location evidence="1 9">Nucleus</location>
        <location evidence="1 9">Nuclear pore complex</location>
    </subcellularLocation>
</comment>
<keyword evidence="8 9" id="KW-0539">Nucleus</keyword>
<dbReference type="CTD" id="37078"/>
<evidence type="ECO:0000256" key="6">
    <source>
        <dbReference type="ARBA" id="ARBA00023010"/>
    </source>
</evidence>
<dbReference type="RefSeq" id="XP_030388230.1">
    <property type="nucleotide sequence ID" value="XM_030532370.1"/>
</dbReference>
<evidence type="ECO:0000313" key="10">
    <source>
        <dbReference type="Proteomes" id="UP000504634"/>
    </source>
</evidence>
<evidence type="ECO:0000256" key="3">
    <source>
        <dbReference type="ARBA" id="ARBA00022448"/>
    </source>
</evidence>
<dbReference type="GO" id="GO:0006406">
    <property type="term" value="P:mRNA export from nucleus"/>
    <property type="evidence" value="ECO:0007669"/>
    <property type="project" value="TreeGrafter"/>
</dbReference>
<dbReference type="AlphaFoldDB" id="A0A6J2UJ64"/>
<comment type="function">
    <text evidence="9">Functions as a component of the nuclear pore complex (NPC).</text>
</comment>
<dbReference type="GO" id="GO:0031965">
    <property type="term" value="C:nuclear membrane"/>
    <property type="evidence" value="ECO:0007669"/>
    <property type="project" value="UniProtKB-UniRule"/>
</dbReference>
<keyword evidence="9" id="KW-0472">Membrane</keyword>
<dbReference type="GO" id="GO:0006606">
    <property type="term" value="P:protein import into nucleus"/>
    <property type="evidence" value="ECO:0007669"/>
    <property type="project" value="TreeGrafter"/>
</dbReference>
<sequence>MDIETVPTFELGDILATRCGNTLTGKFLTNSKIALIAYTHKNTNAFANCEQPSKDGVEDPVLIYIAQETTIYEEPLLRSLLSEANTTFNTLRKLGKNASKTEYINVSQAYRSIVRSCLEKLEQMKTTPKLQVDEAELRCSSEAITTFYAVECLWHLFEILYVQEQHNQMILAQLLKWTRFHFPQTEAHATDLLLMAEDASDRDDYWEILKTLIMLGEVSVTAAILTQNRKAGRDEFQEAISILKAMPVFEDGYALQKFRSQWEYWHVNGEHKLDANAFAAEPELELLMQLVVGKNEQWDEALCKSKEWYEYLPGYLLYTNPTCKPFDLRIAATAWLNRWSRLRPEWQMKTMSRMIKHLMAHDIKLFLFEMQQLNESNWFATHLIDLIYQSGQLNSYCEQRKIDLKSLRNSTVYNFGSFLMTSHKLWQLGIDYLDCCGEEGIAAINILLPRIPFKTERLALKLIAMARQRNLFEVEPEICKVLFKRSYDEERHGSALEWVIRSKDATVVTAMADFILKNYSKTGIFVCPDVITNIGARMFIAPRLVFLCKYFEFNELYRKRDFSSATKLLVNLLDSKITPSYFWPTLFIESIPLLESKEPMLTSKETVTILHHLETNLLPLIEQNMLETAIFPNLSSTVELKDYRIENVDEMVSVLRYACARNYSRTILKENTA</sequence>
<gene>
    <name evidence="11" type="primary">LOC115634554</name>
</gene>
<dbReference type="Pfam" id="PF07575">
    <property type="entry name" value="Nucleopor_Nup85"/>
    <property type="match status" value="1"/>
</dbReference>
<reference evidence="11" key="1">
    <citation type="submission" date="2025-08" db="UniProtKB">
        <authorList>
            <consortium name="RefSeq"/>
        </authorList>
    </citation>
    <scope>IDENTIFICATION</scope>
    <source>
        <strain evidence="11">11010-0011.00</strain>
        <tissue evidence="11">Whole body</tissue>
    </source>
</reference>
<evidence type="ECO:0000256" key="5">
    <source>
        <dbReference type="ARBA" id="ARBA00022927"/>
    </source>
</evidence>
<proteinExistence type="inferred from homology"/>
<dbReference type="GO" id="GO:0031080">
    <property type="term" value="C:nuclear pore outer ring"/>
    <property type="evidence" value="ECO:0007669"/>
    <property type="project" value="TreeGrafter"/>
</dbReference>
<evidence type="ECO:0000256" key="8">
    <source>
        <dbReference type="ARBA" id="ARBA00023242"/>
    </source>
</evidence>
<dbReference type="PANTHER" id="PTHR13373:SF21">
    <property type="entry name" value="NUCLEAR PORE COMPLEX PROTEIN NUP85"/>
    <property type="match status" value="1"/>
</dbReference>
<dbReference type="PANTHER" id="PTHR13373">
    <property type="entry name" value="FROUNT PROTEIN-RELATED"/>
    <property type="match status" value="1"/>
</dbReference>